<dbReference type="GO" id="GO:0006302">
    <property type="term" value="P:double-strand break repair"/>
    <property type="evidence" value="ECO:0007669"/>
    <property type="project" value="TreeGrafter"/>
</dbReference>
<evidence type="ECO:0000256" key="4">
    <source>
        <dbReference type="ARBA" id="ARBA00022679"/>
    </source>
</evidence>
<evidence type="ECO:0000256" key="11">
    <source>
        <dbReference type="ARBA" id="ARBA00049244"/>
    </source>
</evidence>
<comment type="catalytic activity">
    <reaction evidence="11">
        <text>DNA(n) + a 2'-deoxyribonucleoside 5'-triphosphate = DNA(n+1) + diphosphate</text>
        <dbReference type="Rhea" id="RHEA:22508"/>
        <dbReference type="Rhea" id="RHEA-COMP:17339"/>
        <dbReference type="Rhea" id="RHEA-COMP:17340"/>
        <dbReference type="ChEBI" id="CHEBI:33019"/>
        <dbReference type="ChEBI" id="CHEBI:61560"/>
        <dbReference type="ChEBI" id="CHEBI:173112"/>
        <dbReference type="EC" id="2.7.7.7"/>
    </reaction>
</comment>
<accession>D6SQA5</accession>
<proteinExistence type="inferred from homology"/>
<keyword evidence="8" id="KW-0239">DNA-directed DNA polymerase</keyword>
<dbReference type="PRINTS" id="PR00868">
    <property type="entry name" value="DNAPOLI"/>
</dbReference>
<dbReference type="InterPro" id="IPR020045">
    <property type="entry name" value="DNA_polI_H3TH"/>
</dbReference>
<dbReference type="CDD" id="cd09898">
    <property type="entry name" value="H3TH_53EXO"/>
    <property type="match status" value="1"/>
</dbReference>
<dbReference type="InterPro" id="IPR001098">
    <property type="entry name" value="DNA-dir_DNA_pol_A_palm_dom"/>
</dbReference>
<evidence type="ECO:0000256" key="10">
    <source>
        <dbReference type="ARBA" id="ARBA00023204"/>
    </source>
</evidence>
<evidence type="ECO:0000256" key="2">
    <source>
        <dbReference type="ARBA" id="ARBA00012417"/>
    </source>
</evidence>
<evidence type="ECO:0000256" key="3">
    <source>
        <dbReference type="ARBA" id="ARBA00020311"/>
    </source>
</evidence>
<dbReference type="NCBIfam" id="NF004397">
    <property type="entry name" value="PRK05755.1"/>
    <property type="match status" value="1"/>
</dbReference>
<evidence type="ECO:0000259" key="13">
    <source>
        <dbReference type="SMART" id="SM00482"/>
    </source>
</evidence>
<dbReference type="InterPro" id="IPR002298">
    <property type="entry name" value="DNA_polymerase_A"/>
</dbReference>
<dbReference type="Pfam" id="PF01367">
    <property type="entry name" value="5_3_exonuc"/>
    <property type="match status" value="1"/>
</dbReference>
<keyword evidence="9" id="KW-0238">DNA-binding</keyword>
<keyword evidence="10" id="KW-0234">DNA repair</keyword>
<dbReference type="SMART" id="SM00482">
    <property type="entry name" value="POLAc"/>
    <property type="match status" value="1"/>
</dbReference>
<protein>
    <recommendedName>
        <fullName evidence="3">DNA polymerase I</fullName>
        <ecNumber evidence="2">2.7.7.7</ecNumber>
    </recommendedName>
</protein>
<dbReference type="eggNOG" id="COG0258">
    <property type="taxonomic scope" value="Bacteria"/>
</dbReference>
<dbReference type="Gene3D" id="3.40.50.1010">
    <property type="entry name" value="5'-nuclease"/>
    <property type="match status" value="1"/>
</dbReference>
<dbReference type="InterPro" id="IPR029060">
    <property type="entry name" value="PIN-like_dom_sf"/>
</dbReference>
<gene>
    <name evidence="14" type="ORF">Dthio_PD2323</name>
</gene>
<reference evidence="14" key="1">
    <citation type="submission" date="2010-05" db="EMBL/GenBank/DDBJ databases">
        <title>The draft genome of Desulfonatronospira thiodismutans ASO3-1.</title>
        <authorList>
            <consortium name="US DOE Joint Genome Institute (JGI-PGF)"/>
            <person name="Lucas S."/>
            <person name="Copeland A."/>
            <person name="Lapidus A."/>
            <person name="Cheng J.-F."/>
            <person name="Bruce D."/>
            <person name="Goodwin L."/>
            <person name="Pitluck S."/>
            <person name="Chertkov O."/>
            <person name="Brettin T."/>
            <person name="Detter J.C."/>
            <person name="Han C."/>
            <person name="Land M.L."/>
            <person name="Hauser L."/>
            <person name="Kyrpides N."/>
            <person name="Mikhailova N."/>
            <person name="Muyzer G."/>
            <person name="Woyke T."/>
        </authorList>
    </citation>
    <scope>NUCLEOTIDE SEQUENCE [LARGE SCALE GENOMIC DNA]</scope>
    <source>
        <strain evidence="14">ASO3-1</strain>
    </source>
</reference>
<feature type="domain" description="5'-3' exonuclease" evidence="12">
    <location>
        <begin position="9"/>
        <end position="266"/>
    </location>
</feature>
<dbReference type="SMART" id="SM00279">
    <property type="entry name" value="HhH2"/>
    <property type="match status" value="1"/>
</dbReference>
<dbReference type="InterPro" id="IPR020046">
    <property type="entry name" value="5-3_exonucl_a-hlix_arch_N"/>
</dbReference>
<dbReference type="EC" id="2.7.7.7" evidence="2"/>
<dbReference type="RefSeq" id="WP_008870245.1">
    <property type="nucleotide sequence ID" value="NZ_ACJN02000002.1"/>
</dbReference>
<dbReference type="Gene3D" id="3.30.420.10">
    <property type="entry name" value="Ribonuclease H-like superfamily/Ribonuclease H"/>
    <property type="match status" value="1"/>
</dbReference>
<dbReference type="FunFam" id="1.20.1060.10:FF:000001">
    <property type="entry name" value="DNA polymerase I"/>
    <property type="match status" value="1"/>
</dbReference>
<dbReference type="InterPro" id="IPR036397">
    <property type="entry name" value="RNaseH_sf"/>
</dbReference>
<dbReference type="FunFam" id="1.10.150.20:FF:000003">
    <property type="entry name" value="DNA polymerase I"/>
    <property type="match status" value="1"/>
</dbReference>
<dbReference type="Gene3D" id="1.10.150.20">
    <property type="entry name" value="5' to 3' exonuclease, C-terminal subdomain"/>
    <property type="match status" value="2"/>
</dbReference>
<evidence type="ECO:0000259" key="12">
    <source>
        <dbReference type="SMART" id="SM00475"/>
    </source>
</evidence>
<keyword evidence="4 14" id="KW-0808">Transferase</keyword>
<keyword evidence="15" id="KW-1185">Reference proteome</keyword>
<dbReference type="Gene3D" id="1.20.1060.10">
    <property type="entry name" value="Taq DNA Polymerase, Chain T, domain 4"/>
    <property type="match status" value="1"/>
</dbReference>
<evidence type="ECO:0000256" key="9">
    <source>
        <dbReference type="ARBA" id="ARBA00023125"/>
    </source>
</evidence>
<evidence type="ECO:0000313" key="15">
    <source>
        <dbReference type="Proteomes" id="UP000005496"/>
    </source>
</evidence>
<dbReference type="SUPFAM" id="SSF56672">
    <property type="entry name" value="DNA/RNA polymerases"/>
    <property type="match status" value="1"/>
</dbReference>
<keyword evidence="5 14" id="KW-0548">Nucleotidyltransferase</keyword>
<dbReference type="InterPro" id="IPR008918">
    <property type="entry name" value="HhH2"/>
</dbReference>
<dbReference type="Pfam" id="PF02739">
    <property type="entry name" value="5_3_exonuc_N"/>
    <property type="match status" value="1"/>
</dbReference>
<evidence type="ECO:0000256" key="6">
    <source>
        <dbReference type="ARBA" id="ARBA00022705"/>
    </source>
</evidence>
<sequence>MIREKIEYKNEPVFLIDGSSFLYRAFYAYPDLKRSDGLPTNAIYIVIRMLLKIVKEEKPEYMGFFLDGKGPTFRHELYIPYKAQRPGMPEGLSAQIEPLREAVRILGIPEYTAQGLEADDLIAGYTEIFKSKHPVIIVASDKDLKQLLDDHVYLWDPGAKNAEILDCDGFRRETGIGPEQWPDYQALVGDSSDNIPGIPGVGPKTALNWLKKFPSLEELQAGLDELKPKEQEKLREHMDDVFLYRRLTKLKPDCLSGAGLETLKTRPADPVELQKFLDEYEFKSLKNEIPGSQELKHEQSREKGGVQKAWAEKEELPDCRGQITGLYLGQDSYLVALEDQEWEVSKKTPPIEKLEFCKKYVFSLKDLYRENQDWMQEPVSGFFDISLGVYLLNPEERDYSFDRIFRTYAPEIAVHRENRAVAALKIGQMVEKRLDAAGLLGLMQELEMPLVPVLCRMESAGIGIDLAAFDNFLRQVKKSLDDLTASIYSLAGKEFNIRSTQQTAQVLFDELGLKARRKTPKGAYSTSNVVLESMRRDHDIVDLILQYRTLEKLRSTYLEPLPRKVDVGGRLHTTFNQLATATGRLSSSNPNLQNIPIKGEFGPRMRACFKPSKGKLLVAADYSQIELRILAHMSMDPNLLQAFGGNEDIHRRTAGLLFDKDIQEVSQDERRKAKTINFGLLYGMGPQKLSRELSISMEEAKEFISVYFSKLDRVRDFYQQIEEKAQEQGYVTTMAGRRRLLPDINSRNTNMAQQARRTAVNTVIQGSAADVIKKAMLAVDSDSELRSLGSVMVLQVHDELLLEVDAPVAQKAGERLARVMAGVESLEVPLLVEWGTGENWAEAHG</sequence>
<dbReference type="SMART" id="SM00475">
    <property type="entry name" value="53EXOc"/>
    <property type="match status" value="1"/>
</dbReference>
<comment type="caution">
    <text evidence="14">The sequence shown here is derived from an EMBL/GenBank/DDBJ whole genome shotgun (WGS) entry which is preliminary data.</text>
</comment>
<dbReference type="PROSITE" id="PS00447">
    <property type="entry name" value="DNA_POLYMERASE_A"/>
    <property type="match status" value="1"/>
</dbReference>
<dbReference type="GO" id="GO:0003677">
    <property type="term" value="F:DNA binding"/>
    <property type="evidence" value="ECO:0007669"/>
    <property type="project" value="UniProtKB-KW"/>
</dbReference>
<dbReference type="SUPFAM" id="SSF88723">
    <property type="entry name" value="PIN domain-like"/>
    <property type="match status" value="1"/>
</dbReference>
<dbReference type="eggNOG" id="COG0749">
    <property type="taxonomic scope" value="Bacteria"/>
</dbReference>
<dbReference type="GO" id="GO:0006261">
    <property type="term" value="P:DNA-templated DNA replication"/>
    <property type="evidence" value="ECO:0007669"/>
    <property type="project" value="InterPro"/>
</dbReference>
<dbReference type="InterPro" id="IPR036279">
    <property type="entry name" value="5-3_exonuclease_C_sf"/>
</dbReference>
<organism evidence="14 15">
    <name type="scientific">Desulfonatronospira thiodismutans ASO3-1</name>
    <dbReference type="NCBI Taxonomy" id="555779"/>
    <lineage>
        <taxon>Bacteria</taxon>
        <taxon>Pseudomonadati</taxon>
        <taxon>Thermodesulfobacteriota</taxon>
        <taxon>Desulfovibrionia</taxon>
        <taxon>Desulfovibrionales</taxon>
        <taxon>Desulfonatronovibrionaceae</taxon>
        <taxon>Desulfonatronospira</taxon>
    </lineage>
</organism>
<dbReference type="EMBL" id="ACJN02000002">
    <property type="protein sequence ID" value="EFI34931.1"/>
    <property type="molecule type" value="Genomic_DNA"/>
</dbReference>
<keyword evidence="7" id="KW-0227">DNA damage</keyword>
<dbReference type="AlphaFoldDB" id="D6SQA5"/>
<dbReference type="InterPro" id="IPR002421">
    <property type="entry name" value="5-3_exonuclease"/>
</dbReference>
<dbReference type="Proteomes" id="UP000005496">
    <property type="component" value="Unassembled WGS sequence"/>
</dbReference>
<dbReference type="GO" id="GO:0008409">
    <property type="term" value="F:5'-3' exonuclease activity"/>
    <property type="evidence" value="ECO:0007669"/>
    <property type="project" value="InterPro"/>
</dbReference>
<dbReference type="Pfam" id="PF00476">
    <property type="entry name" value="DNA_pol_A"/>
    <property type="match status" value="1"/>
</dbReference>
<name>D6SQA5_9BACT</name>
<dbReference type="FunFam" id="1.10.150.20:FF:000002">
    <property type="entry name" value="DNA polymerase I"/>
    <property type="match status" value="1"/>
</dbReference>
<comment type="similarity">
    <text evidence="1">Belongs to the DNA polymerase type-A family.</text>
</comment>
<dbReference type="InterPro" id="IPR043502">
    <property type="entry name" value="DNA/RNA_pol_sf"/>
</dbReference>
<dbReference type="PANTHER" id="PTHR10133:SF27">
    <property type="entry name" value="DNA POLYMERASE NU"/>
    <property type="match status" value="1"/>
</dbReference>
<feature type="domain" description="DNA-directed DNA polymerase family A palm" evidence="13">
    <location>
        <begin position="602"/>
        <end position="808"/>
    </location>
</feature>
<evidence type="ECO:0000256" key="5">
    <source>
        <dbReference type="ARBA" id="ARBA00022695"/>
    </source>
</evidence>
<dbReference type="SUPFAM" id="SSF47807">
    <property type="entry name" value="5' to 3' exonuclease, C-terminal subdomain"/>
    <property type="match status" value="1"/>
</dbReference>
<evidence type="ECO:0000256" key="7">
    <source>
        <dbReference type="ARBA" id="ARBA00022763"/>
    </source>
</evidence>
<dbReference type="Gene3D" id="3.30.70.370">
    <property type="match status" value="1"/>
</dbReference>
<dbReference type="GO" id="GO:0003887">
    <property type="term" value="F:DNA-directed DNA polymerase activity"/>
    <property type="evidence" value="ECO:0007669"/>
    <property type="project" value="UniProtKB-KW"/>
</dbReference>
<keyword evidence="6" id="KW-0235">DNA replication</keyword>
<dbReference type="InterPro" id="IPR019760">
    <property type="entry name" value="DNA-dir_DNA_pol_A_CS"/>
</dbReference>
<evidence type="ECO:0000256" key="1">
    <source>
        <dbReference type="ARBA" id="ARBA00007705"/>
    </source>
</evidence>
<evidence type="ECO:0000313" key="14">
    <source>
        <dbReference type="EMBL" id="EFI34931.1"/>
    </source>
</evidence>
<dbReference type="CDD" id="cd08637">
    <property type="entry name" value="DNA_pol_A_pol_I_C"/>
    <property type="match status" value="1"/>
</dbReference>
<evidence type="ECO:0000256" key="8">
    <source>
        <dbReference type="ARBA" id="ARBA00022932"/>
    </source>
</evidence>
<dbReference type="CDD" id="cd09859">
    <property type="entry name" value="PIN_53EXO"/>
    <property type="match status" value="1"/>
</dbReference>
<dbReference type="PANTHER" id="PTHR10133">
    <property type="entry name" value="DNA POLYMERASE I"/>
    <property type="match status" value="1"/>
</dbReference>